<comment type="caution">
    <text evidence="2">The sequence shown here is derived from an EMBL/GenBank/DDBJ whole genome shotgun (WGS) entry which is preliminary data.</text>
</comment>
<evidence type="ECO:0000256" key="1">
    <source>
        <dbReference type="SAM" id="MobiDB-lite"/>
    </source>
</evidence>
<name>A0A8J5JN57_HOMAM</name>
<proteinExistence type="predicted"/>
<sequence length="164" mass="18768">MWRFSEDDGDVRSKKRLEGMGSGGPEENRQGTDDIQQQETKKLDYVEAIKKPSITDSCRWINKFLITINTPRTGLWRFSHNVMDTVRLWVKRYKEEGHAAHRAPTRKTKSHHTSGRSTDSKGSRASTTVNCHAYNEGNRSSVSPNNYQEANTGDWPTMFHPSNI</sequence>
<dbReference type="Proteomes" id="UP000747542">
    <property type="component" value="Unassembled WGS sequence"/>
</dbReference>
<feature type="region of interest" description="Disordered" evidence="1">
    <location>
        <begin position="97"/>
        <end position="164"/>
    </location>
</feature>
<organism evidence="2 3">
    <name type="scientific">Homarus americanus</name>
    <name type="common">American lobster</name>
    <dbReference type="NCBI Taxonomy" id="6706"/>
    <lineage>
        <taxon>Eukaryota</taxon>
        <taxon>Metazoa</taxon>
        <taxon>Ecdysozoa</taxon>
        <taxon>Arthropoda</taxon>
        <taxon>Crustacea</taxon>
        <taxon>Multicrustacea</taxon>
        <taxon>Malacostraca</taxon>
        <taxon>Eumalacostraca</taxon>
        <taxon>Eucarida</taxon>
        <taxon>Decapoda</taxon>
        <taxon>Pleocyemata</taxon>
        <taxon>Astacidea</taxon>
        <taxon>Nephropoidea</taxon>
        <taxon>Nephropidae</taxon>
        <taxon>Homarus</taxon>
    </lineage>
</organism>
<gene>
    <name evidence="2" type="ORF">Hamer_G014057</name>
</gene>
<reference evidence="2" key="1">
    <citation type="journal article" date="2021" name="Sci. Adv.">
        <title>The American lobster genome reveals insights on longevity, neural, and immune adaptations.</title>
        <authorList>
            <person name="Polinski J.M."/>
            <person name="Zimin A.V."/>
            <person name="Clark K.F."/>
            <person name="Kohn A.B."/>
            <person name="Sadowski N."/>
            <person name="Timp W."/>
            <person name="Ptitsyn A."/>
            <person name="Khanna P."/>
            <person name="Romanova D.Y."/>
            <person name="Williams P."/>
            <person name="Greenwood S.J."/>
            <person name="Moroz L.L."/>
            <person name="Walt D.R."/>
            <person name="Bodnar A.G."/>
        </authorList>
    </citation>
    <scope>NUCLEOTIDE SEQUENCE</scope>
    <source>
        <strain evidence="2">GMGI-L3</strain>
    </source>
</reference>
<accession>A0A8J5JN57</accession>
<feature type="compositionally biased region" description="Basic residues" evidence="1">
    <location>
        <begin position="100"/>
        <end position="114"/>
    </location>
</feature>
<dbReference type="AlphaFoldDB" id="A0A8J5JN57"/>
<keyword evidence="3" id="KW-1185">Reference proteome</keyword>
<feature type="compositionally biased region" description="Polar residues" evidence="1">
    <location>
        <begin position="137"/>
        <end position="151"/>
    </location>
</feature>
<evidence type="ECO:0000313" key="3">
    <source>
        <dbReference type="Proteomes" id="UP000747542"/>
    </source>
</evidence>
<evidence type="ECO:0000313" key="2">
    <source>
        <dbReference type="EMBL" id="KAG7161417.1"/>
    </source>
</evidence>
<dbReference type="EMBL" id="JAHLQT010029499">
    <property type="protein sequence ID" value="KAG7161417.1"/>
    <property type="molecule type" value="Genomic_DNA"/>
</dbReference>
<feature type="region of interest" description="Disordered" evidence="1">
    <location>
        <begin position="1"/>
        <end position="38"/>
    </location>
</feature>
<protein>
    <submittedName>
        <fullName evidence="2">Uncharacterized protein</fullName>
    </submittedName>
</protein>
<feature type="compositionally biased region" description="Basic and acidic residues" evidence="1">
    <location>
        <begin position="1"/>
        <end position="18"/>
    </location>
</feature>